<dbReference type="SUPFAM" id="SSF161098">
    <property type="entry name" value="MetI-like"/>
    <property type="match status" value="1"/>
</dbReference>
<evidence type="ECO:0000256" key="6">
    <source>
        <dbReference type="ARBA" id="ARBA00023136"/>
    </source>
</evidence>
<dbReference type="EMBL" id="LWQS01000088">
    <property type="protein sequence ID" value="OAN41243.1"/>
    <property type="molecule type" value="Genomic_DNA"/>
</dbReference>
<keyword evidence="6 7" id="KW-0472">Membrane</keyword>
<dbReference type="Gene3D" id="1.10.3720.10">
    <property type="entry name" value="MetI-like"/>
    <property type="match status" value="1"/>
</dbReference>
<dbReference type="InterPro" id="IPR035906">
    <property type="entry name" value="MetI-like_sf"/>
</dbReference>
<dbReference type="OrthoDB" id="9776213at2"/>
<dbReference type="PROSITE" id="PS50928">
    <property type="entry name" value="ABC_TM1"/>
    <property type="match status" value="1"/>
</dbReference>
<evidence type="ECO:0000256" key="2">
    <source>
        <dbReference type="ARBA" id="ARBA00022448"/>
    </source>
</evidence>
<dbReference type="InterPro" id="IPR000515">
    <property type="entry name" value="MetI-like"/>
</dbReference>
<keyword evidence="10" id="KW-1185">Reference proteome</keyword>
<dbReference type="Pfam" id="PF12911">
    <property type="entry name" value="OppC_N"/>
    <property type="match status" value="1"/>
</dbReference>
<name>A0A178M2F0_9CHLR</name>
<gene>
    <name evidence="9" type="ORF">A6A03_19020</name>
</gene>
<dbReference type="CDD" id="cd06261">
    <property type="entry name" value="TM_PBP2"/>
    <property type="match status" value="1"/>
</dbReference>
<feature type="domain" description="ABC transmembrane type-1" evidence="8">
    <location>
        <begin position="128"/>
        <end position="329"/>
    </location>
</feature>
<evidence type="ECO:0000256" key="3">
    <source>
        <dbReference type="ARBA" id="ARBA00022475"/>
    </source>
</evidence>
<dbReference type="RefSeq" id="WP_066790636.1">
    <property type="nucleotide sequence ID" value="NZ_LWQS01000088.1"/>
</dbReference>
<dbReference type="AlphaFoldDB" id="A0A178M2F0"/>
<protein>
    <submittedName>
        <fullName evidence="9">Peptide ABC transporter permease</fullName>
    </submittedName>
</protein>
<dbReference type="Proteomes" id="UP000078287">
    <property type="component" value="Unassembled WGS sequence"/>
</dbReference>
<keyword evidence="4 7" id="KW-0812">Transmembrane</keyword>
<evidence type="ECO:0000256" key="4">
    <source>
        <dbReference type="ARBA" id="ARBA00022692"/>
    </source>
</evidence>
<feature type="transmembrane region" description="Helical" evidence="7">
    <location>
        <begin position="261"/>
        <end position="286"/>
    </location>
</feature>
<dbReference type="GO" id="GO:0055085">
    <property type="term" value="P:transmembrane transport"/>
    <property type="evidence" value="ECO:0007669"/>
    <property type="project" value="InterPro"/>
</dbReference>
<evidence type="ECO:0000313" key="10">
    <source>
        <dbReference type="Proteomes" id="UP000078287"/>
    </source>
</evidence>
<dbReference type="PANTHER" id="PTHR43386:SF23">
    <property type="entry name" value="ABC TRANSPORTER"/>
    <property type="match status" value="1"/>
</dbReference>
<dbReference type="Pfam" id="PF00528">
    <property type="entry name" value="BPD_transp_1"/>
    <property type="match status" value="1"/>
</dbReference>
<evidence type="ECO:0000256" key="5">
    <source>
        <dbReference type="ARBA" id="ARBA00022989"/>
    </source>
</evidence>
<feature type="transmembrane region" description="Helical" evidence="7">
    <location>
        <begin position="306"/>
        <end position="329"/>
    </location>
</feature>
<proteinExistence type="inferred from homology"/>
<comment type="similarity">
    <text evidence="7">Belongs to the binding-protein-dependent transport system permease family.</text>
</comment>
<dbReference type="InterPro" id="IPR050366">
    <property type="entry name" value="BP-dependent_transpt_permease"/>
</dbReference>
<comment type="subcellular location">
    <subcellularLocation>
        <location evidence="1 7">Cell membrane</location>
        <topology evidence="1 7">Multi-pass membrane protein</topology>
    </subcellularLocation>
</comment>
<sequence>MAEIELNGAVGLSASARAQQMTSRMPAKPRTLLSDAWRRFRRHRLAMLGVVVLLTLALMSFIGPYFYIPRLAAELAAIGSPFLQERVDLQTAIDHLDFMSILSGPSAIHPFGTDDLGRDLLARALYGGRVSLLVGLTAMAIAISLGTIIGATAGFFGGIVDQILMRITDLFLSLPVIPLTLLVVYLFRDPVIKAMGSPEAGIFTIVVTVIGCLAWMSTARIVRASFLSLKEKEFVEAATALGVSRPAIMFRHILPNAIGPIIVAATLEVGSAIITESTLSFLGVGFPPDTPTWGRLVTDGSQYLQAAPWLALFPGGLIFLTVLSINFVGDGLRDALDPRSRL</sequence>
<accession>A0A178M2F0</accession>
<evidence type="ECO:0000256" key="7">
    <source>
        <dbReference type="RuleBase" id="RU363032"/>
    </source>
</evidence>
<feature type="transmembrane region" description="Helical" evidence="7">
    <location>
        <begin position="130"/>
        <end position="158"/>
    </location>
</feature>
<evidence type="ECO:0000259" key="8">
    <source>
        <dbReference type="PROSITE" id="PS50928"/>
    </source>
</evidence>
<dbReference type="STRING" id="1707952.A6A03_19020"/>
<feature type="transmembrane region" description="Helical" evidence="7">
    <location>
        <begin position="45"/>
        <end position="67"/>
    </location>
</feature>
<feature type="transmembrane region" description="Helical" evidence="7">
    <location>
        <begin position="170"/>
        <end position="188"/>
    </location>
</feature>
<comment type="caution">
    <text evidence="9">The sequence shown here is derived from an EMBL/GenBank/DDBJ whole genome shotgun (WGS) entry which is preliminary data.</text>
</comment>
<dbReference type="InterPro" id="IPR025966">
    <property type="entry name" value="OppC_N"/>
</dbReference>
<evidence type="ECO:0000313" key="9">
    <source>
        <dbReference type="EMBL" id="OAN41243.1"/>
    </source>
</evidence>
<organism evidence="9 10">
    <name type="scientific">Chloroflexus islandicus</name>
    <dbReference type="NCBI Taxonomy" id="1707952"/>
    <lineage>
        <taxon>Bacteria</taxon>
        <taxon>Bacillati</taxon>
        <taxon>Chloroflexota</taxon>
        <taxon>Chloroflexia</taxon>
        <taxon>Chloroflexales</taxon>
        <taxon>Chloroflexineae</taxon>
        <taxon>Chloroflexaceae</taxon>
        <taxon>Chloroflexus</taxon>
    </lineage>
</organism>
<keyword evidence="2 7" id="KW-0813">Transport</keyword>
<dbReference type="PANTHER" id="PTHR43386">
    <property type="entry name" value="OLIGOPEPTIDE TRANSPORT SYSTEM PERMEASE PROTEIN APPC"/>
    <property type="match status" value="1"/>
</dbReference>
<keyword evidence="5 7" id="KW-1133">Transmembrane helix</keyword>
<reference evidence="9 10" key="1">
    <citation type="submission" date="2016-04" db="EMBL/GenBank/DDBJ databases">
        <title>Chloroflexus islandicus sp. nov., a thermophilic filamentous anoxygenic phototrophic bacterium from geyser Strokkur (Iceland).</title>
        <authorList>
            <person name="Gaisin V.A."/>
            <person name="Kalashnikov A.M."/>
            <person name="Sukhacheva M.V."/>
            <person name="Grouzdev D.S."/>
            <person name="Ivanov T.M."/>
            <person name="Kuznetsov B."/>
            <person name="Gorlenko V.M."/>
        </authorList>
    </citation>
    <scope>NUCLEOTIDE SEQUENCE [LARGE SCALE GENOMIC DNA]</scope>
    <source>
        <strain evidence="10">isl-2</strain>
    </source>
</reference>
<feature type="transmembrane region" description="Helical" evidence="7">
    <location>
        <begin position="200"/>
        <end position="222"/>
    </location>
</feature>
<evidence type="ECO:0000256" key="1">
    <source>
        <dbReference type="ARBA" id="ARBA00004651"/>
    </source>
</evidence>
<keyword evidence="3" id="KW-1003">Cell membrane</keyword>
<dbReference type="GO" id="GO:0005886">
    <property type="term" value="C:plasma membrane"/>
    <property type="evidence" value="ECO:0007669"/>
    <property type="project" value="UniProtKB-SubCell"/>
</dbReference>